<keyword evidence="2" id="KW-1185">Reference proteome</keyword>
<dbReference type="VEuPathDB" id="MicrosporidiaDB:EHP00_1738"/>
<dbReference type="Gene3D" id="2.40.50.140">
    <property type="entry name" value="Nucleic acid-binding proteins"/>
    <property type="match status" value="1"/>
</dbReference>
<name>A0A1W0E3Y7_9MICR</name>
<evidence type="ECO:0008006" key="3">
    <source>
        <dbReference type="Google" id="ProtNLM"/>
    </source>
</evidence>
<reference evidence="1 2" key="1">
    <citation type="journal article" date="2017" name="Environ. Microbiol.">
        <title>Decay of the glycolytic pathway and adaptation to intranuclear parasitism within Enterocytozoonidae microsporidia.</title>
        <authorList>
            <person name="Wiredu Boakye D."/>
            <person name="Jaroenlak P."/>
            <person name="Prachumwat A."/>
            <person name="Williams T.A."/>
            <person name="Bateman K.S."/>
            <person name="Itsathitphaisarn O."/>
            <person name="Sritunyalucksana K."/>
            <person name="Paszkiewicz K.H."/>
            <person name="Moore K.A."/>
            <person name="Stentiford G.D."/>
            <person name="Williams B.A."/>
        </authorList>
    </citation>
    <scope>NUCLEOTIDE SEQUENCE [LARGE SCALE GENOMIC DNA]</scope>
    <source>
        <strain evidence="1 2">TH1</strain>
    </source>
</reference>
<organism evidence="1 2">
    <name type="scientific">Ecytonucleospora hepatopenaei</name>
    <dbReference type="NCBI Taxonomy" id="646526"/>
    <lineage>
        <taxon>Eukaryota</taxon>
        <taxon>Fungi</taxon>
        <taxon>Fungi incertae sedis</taxon>
        <taxon>Microsporidia</taxon>
        <taxon>Enterocytozoonidae</taxon>
        <taxon>Ecytonucleospora</taxon>
    </lineage>
</organism>
<protein>
    <recommendedName>
        <fullName evidence="3">BRCA2 OB1 domain-containing protein</fullName>
    </recommendedName>
</protein>
<dbReference type="AlphaFoldDB" id="A0A1W0E3Y7"/>
<dbReference type="OrthoDB" id="21095at2759"/>
<dbReference type="STRING" id="646526.A0A1W0E3Y7"/>
<dbReference type="EMBL" id="MNPJ01000023">
    <property type="protein sequence ID" value="OQS53965.1"/>
    <property type="molecule type" value="Genomic_DNA"/>
</dbReference>
<gene>
    <name evidence="1" type="ORF">EHP00_1738</name>
</gene>
<sequence length="556" mass="64518">MNHSNSSFLDSCISFETEKEIEESSCLEFNTEDHSQVSIESKNTNSKLSVLTECNTNTDDSMCKKQKSSTINKAFSQSMPLDFDTEPESALLIKEITQMEWGSDSLEKDANNAIEWNYSNESIDFKMKQVKGANESKENDEMLCLFKTGKNKDIFINKEDYEIEKSKFYTENVELESREKSSLDRKLEVSGEKTIFSVDNLQVKKPKEENSFLGFKTGKNKKIEKTGIVKKEGKYTIEISKNQPRGVPIRKYNCPQKGHVTQKLRHTIKMMELYDKIVDLYASKHSIDDIGEQFKWAWLHFVLNPVETYEFEEKMIEMVGLKLKNICSYYKMVISKEISSYKYCVLGFLGISENNAVLYDGFCSFKVGMDVRTKEQLKQFGFGDKLHVFGMEAKEDENNEINNFNLKYNNWRKCNTNLPLGLKKKICFLTEIRRIQIGCGIVPAIRFKIIRVVEEGNLLKIGNYKKITRNLEEEYEKACFMAKKANKEIKKEDIFVQKFTKMVISDETEECLLTWWNAPDVRKNDVFEMAYIITDTTTEGVHLIATTKTLHKFILQ</sequence>
<proteinExistence type="predicted"/>
<comment type="caution">
    <text evidence="1">The sequence shown here is derived from an EMBL/GenBank/DDBJ whole genome shotgun (WGS) entry which is preliminary data.</text>
</comment>
<dbReference type="InterPro" id="IPR012340">
    <property type="entry name" value="NA-bd_OB-fold"/>
</dbReference>
<accession>A0A1W0E3Y7</accession>
<evidence type="ECO:0000313" key="1">
    <source>
        <dbReference type="EMBL" id="OQS53965.1"/>
    </source>
</evidence>
<evidence type="ECO:0000313" key="2">
    <source>
        <dbReference type="Proteomes" id="UP000192758"/>
    </source>
</evidence>
<dbReference type="Proteomes" id="UP000192758">
    <property type="component" value="Unassembled WGS sequence"/>
</dbReference>